<gene>
    <name evidence="3" type="ORF">SAMN05421781_1696</name>
</gene>
<reference evidence="3 4" key="1">
    <citation type="submission" date="2016-10" db="EMBL/GenBank/DDBJ databases">
        <authorList>
            <person name="de Groot N.N."/>
        </authorList>
    </citation>
    <scope>NUCLEOTIDE SEQUENCE [LARGE SCALE GENOMIC DNA]</scope>
    <source>
        <strain evidence="3 4">DSM 23126</strain>
    </source>
</reference>
<dbReference type="PRINTS" id="PR00081">
    <property type="entry name" value="GDHRDH"/>
</dbReference>
<dbReference type="CDD" id="cd11731">
    <property type="entry name" value="Lin1944_like_SDR_c"/>
    <property type="match status" value="1"/>
</dbReference>
<dbReference type="InterPro" id="IPR002347">
    <property type="entry name" value="SDR_fam"/>
</dbReference>
<keyword evidence="4" id="KW-1185">Reference proteome</keyword>
<proteinExistence type="inferred from homology"/>
<dbReference type="Proteomes" id="UP000199488">
    <property type="component" value="Unassembled WGS sequence"/>
</dbReference>
<dbReference type="PANTHER" id="PTHR43477">
    <property type="entry name" value="DIHYDROANTICAPSIN 7-DEHYDROGENASE"/>
    <property type="match status" value="1"/>
</dbReference>
<comment type="similarity">
    <text evidence="1">Belongs to the short-chain dehydrogenases/reductases (SDR) family.</text>
</comment>
<evidence type="ECO:0000256" key="2">
    <source>
        <dbReference type="ARBA" id="ARBA00023002"/>
    </source>
</evidence>
<name>A0A1H2UGW0_9BACI</name>
<dbReference type="Gene3D" id="3.40.50.720">
    <property type="entry name" value="NAD(P)-binding Rossmann-like Domain"/>
    <property type="match status" value="1"/>
</dbReference>
<dbReference type="OrthoDB" id="9787486at2"/>
<sequence>MRILLVGASGTIGSAVYERLKDEHDILCAGRNGRDVQVDMMDENSIRQMYEKIGRVDAVIAASGSAGFAPLTELTPEKNQTAINSKMKGQINLVLLGIPYVNDGGSFTLTSGVMMDDPIPQGTSAAMANGAVKGFVTSAAIELPRGIRINNISPNLLTESVGKLGGFFRGFDPVPGAKVALAYQKSVEGRQTGQTYEVY</sequence>
<dbReference type="InterPro" id="IPR051122">
    <property type="entry name" value="SDR_DHRS6-like"/>
</dbReference>
<dbReference type="PANTHER" id="PTHR43477:SF1">
    <property type="entry name" value="DIHYDROANTICAPSIN 7-DEHYDROGENASE"/>
    <property type="match status" value="1"/>
</dbReference>
<dbReference type="RefSeq" id="WP_091613720.1">
    <property type="nucleotide sequence ID" value="NZ_FNNC01000003.1"/>
</dbReference>
<organism evidence="3 4">
    <name type="scientific">Marinococcus luteus</name>
    <dbReference type="NCBI Taxonomy" id="1122204"/>
    <lineage>
        <taxon>Bacteria</taxon>
        <taxon>Bacillati</taxon>
        <taxon>Bacillota</taxon>
        <taxon>Bacilli</taxon>
        <taxon>Bacillales</taxon>
        <taxon>Bacillaceae</taxon>
        <taxon>Marinococcus</taxon>
    </lineage>
</organism>
<protein>
    <submittedName>
        <fullName evidence="3">NAD(P)-dependent dehydrogenase, short-chain alcohol dehydrogenase family</fullName>
    </submittedName>
</protein>
<keyword evidence="2" id="KW-0560">Oxidoreductase</keyword>
<evidence type="ECO:0000313" key="3">
    <source>
        <dbReference type="EMBL" id="SDW54794.1"/>
    </source>
</evidence>
<evidence type="ECO:0000313" key="4">
    <source>
        <dbReference type="Proteomes" id="UP000199488"/>
    </source>
</evidence>
<accession>A0A1H2UGW0</accession>
<dbReference type="SUPFAM" id="SSF51735">
    <property type="entry name" value="NAD(P)-binding Rossmann-fold domains"/>
    <property type="match status" value="1"/>
</dbReference>
<dbReference type="STRING" id="1122204.SAMN05421781_1696"/>
<dbReference type="NCBIfam" id="NF005754">
    <property type="entry name" value="PRK07578.1"/>
    <property type="match status" value="1"/>
</dbReference>
<dbReference type="InterPro" id="IPR036291">
    <property type="entry name" value="NAD(P)-bd_dom_sf"/>
</dbReference>
<dbReference type="AlphaFoldDB" id="A0A1H2UGW0"/>
<dbReference type="Pfam" id="PF13561">
    <property type="entry name" value="adh_short_C2"/>
    <property type="match status" value="1"/>
</dbReference>
<dbReference type="EMBL" id="FNNC01000003">
    <property type="protein sequence ID" value="SDW54794.1"/>
    <property type="molecule type" value="Genomic_DNA"/>
</dbReference>
<evidence type="ECO:0000256" key="1">
    <source>
        <dbReference type="ARBA" id="ARBA00006484"/>
    </source>
</evidence>
<dbReference type="GO" id="GO:0016491">
    <property type="term" value="F:oxidoreductase activity"/>
    <property type="evidence" value="ECO:0007669"/>
    <property type="project" value="UniProtKB-KW"/>
</dbReference>